<name>A0ABY6DB92_9RHOB</name>
<evidence type="ECO:0000313" key="3">
    <source>
        <dbReference type="Proteomes" id="UP001064087"/>
    </source>
</evidence>
<evidence type="ECO:0000313" key="2">
    <source>
        <dbReference type="EMBL" id="UXX82443.1"/>
    </source>
</evidence>
<accession>A0ABY6DB92</accession>
<gene>
    <name evidence="2" type="ORF">N7U68_15260</name>
</gene>
<dbReference type="Proteomes" id="UP001064087">
    <property type="component" value="Chromosome"/>
</dbReference>
<organism evidence="2 3">
    <name type="scientific">Roseovarius pelagicus</name>
    <dbReference type="NCBI Taxonomy" id="2980108"/>
    <lineage>
        <taxon>Bacteria</taxon>
        <taxon>Pseudomonadati</taxon>
        <taxon>Pseudomonadota</taxon>
        <taxon>Alphaproteobacteria</taxon>
        <taxon>Rhodobacterales</taxon>
        <taxon>Roseobacteraceae</taxon>
        <taxon>Roseovarius</taxon>
    </lineage>
</organism>
<reference evidence="2" key="1">
    <citation type="submission" date="2022-10" db="EMBL/GenBank/DDBJ databases">
        <title>Roseovarius pelagicus sp. nov., isolated from Arctic seawater.</title>
        <authorList>
            <person name="Hong Y.W."/>
            <person name="Hwang C.Y."/>
        </authorList>
    </citation>
    <scope>NUCLEOTIDE SEQUENCE</scope>
    <source>
        <strain evidence="2">HL-MP18</strain>
    </source>
</reference>
<dbReference type="RefSeq" id="WP_263047367.1">
    <property type="nucleotide sequence ID" value="NZ_CP106738.1"/>
</dbReference>
<keyword evidence="1" id="KW-0732">Signal</keyword>
<protein>
    <recommendedName>
        <fullName evidence="4">EndoU nuclease</fullName>
    </recommendedName>
</protein>
<dbReference type="EMBL" id="CP106738">
    <property type="protein sequence ID" value="UXX82443.1"/>
    <property type="molecule type" value="Genomic_DNA"/>
</dbReference>
<evidence type="ECO:0008006" key="4">
    <source>
        <dbReference type="Google" id="ProtNLM"/>
    </source>
</evidence>
<sequence>MFLKQNATRAGAVAALAMTFGMIFGAGAAEAQQLKMNIGCPTLGSADIGKYTIDELNKLCHNNTGAATTSSSGGSSSQVSSAEGGAALSCGQHKALAFKARLNPGFVEGQTSQQVVDKYCQNKPDNALPDESYAGGDQATGVFRFERGYHNSYTGAKARICKPYYSGDAHLNNGQIVFTSGGHTWRGTISQNSYISITRDGVNPRPKNHTVISGPMFNAELFNGYCGKGFFRLSAQ</sequence>
<keyword evidence="3" id="KW-1185">Reference proteome</keyword>
<feature type="signal peptide" evidence="1">
    <location>
        <begin position="1"/>
        <end position="28"/>
    </location>
</feature>
<proteinExistence type="predicted"/>
<feature type="chain" id="PRO_5045661644" description="EndoU nuclease" evidence="1">
    <location>
        <begin position="29"/>
        <end position="236"/>
    </location>
</feature>
<evidence type="ECO:0000256" key="1">
    <source>
        <dbReference type="SAM" id="SignalP"/>
    </source>
</evidence>